<evidence type="ECO:0000256" key="2">
    <source>
        <dbReference type="ARBA" id="ARBA00008954"/>
    </source>
</evidence>
<keyword evidence="6" id="KW-1185">Reference proteome</keyword>
<sequence>MQSNSLIESDRNHLIHPVSAYRAHEKRGATILTRGDGMYLTDSEGHRLLDAFAGLWCVNIGYGQESVVAAAAEQMRQLPYATGYFSFASEPTIRLAERLAELSPPGLNRVYFTLGGSDAVDSAIRFITHYFNATGRPTKKHMIALDKGYHGSSSNGAGITGLPAFHRQFDLPRFWQHHIPAPYPYRSPVGDDPRAVIDLSVAQLRAKVEEIGAENVAAFFAEPVQGSAGVIVPPRGWLKAIRETCRELDILFVVDEVITGFGRTGPLFACETEGVSPDLMTIAKGLTAGYAPMGAVLMSEDVYAGIADGPDNHLPIGHGFTYSGHPVSAAVALEVLSLYLQGGILANGQARAPQLLAGLQALGDHPLVGDIRAAGMLAGLELVRDKAGKTRFDPATQISDRLTTAGYRNGIIFRAFADGTIGLAPALSCTEAEMDILLTRLRQTLDEVVDQPEVRQVLA</sequence>
<accession>A0ABU9Y535</accession>
<keyword evidence="5" id="KW-0032">Aminotransferase</keyword>
<dbReference type="GO" id="GO:0008483">
    <property type="term" value="F:transaminase activity"/>
    <property type="evidence" value="ECO:0007669"/>
    <property type="project" value="UniProtKB-KW"/>
</dbReference>
<dbReference type="Gene3D" id="3.90.1150.10">
    <property type="entry name" value="Aspartate Aminotransferase, domain 1"/>
    <property type="match status" value="1"/>
</dbReference>
<comment type="caution">
    <text evidence="5">The sequence shown here is derived from an EMBL/GenBank/DDBJ whole genome shotgun (WGS) entry which is preliminary data.</text>
</comment>
<proteinExistence type="inferred from homology"/>
<evidence type="ECO:0000256" key="3">
    <source>
        <dbReference type="ARBA" id="ARBA00022898"/>
    </source>
</evidence>
<reference evidence="5 6" key="1">
    <citation type="submission" date="2024-05" db="EMBL/GenBank/DDBJ databases">
        <authorList>
            <person name="Liu Q."/>
            <person name="Xin Y.-H."/>
        </authorList>
    </citation>
    <scope>NUCLEOTIDE SEQUENCE [LARGE SCALE GENOMIC DNA]</scope>
    <source>
        <strain evidence="5 6">CGMCC 1.10181</strain>
    </source>
</reference>
<dbReference type="EMBL" id="JBDIME010000013">
    <property type="protein sequence ID" value="MEN2790911.1"/>
    <property type="molecule type" value="Genomic_DNA"/>
</dbReference>
<keyword evidence="3 4" id="KW-0663">Pyridoxal phosphate</keyword>
<dbReference type="PROSITE" id="PS00600">
    <property type="entry name" value="AA_TRANSFER_CLASS_3"/>
    <property type="match status" value="1"/>
</dbReference>
<dbReference type="PIRSF" id="PIRSF000521">
    <property type="entry name" value="Transaminase_4ab_Lys_Orn"/>
    <property type="match status" value="1"/>
</dbReference>
<comment type="cofactor">
    <cofactor evidence="1">
        <name>pyridoxal 5'-phosphate</name>
        <dbReference type="ChEBI" id="CHEBI:597326"/>
    </cofactor>
</comment>
<evidence type="ECO:0000256" key="4">
    <source>
        <dbReference type="RuleBase" id="RU003560"/>
    </source>
</evidence>
<evidence type="ECO:0000313" key="5">
    <source>
        <dbReference type="EMBL" id="MEN2790911.1"/>
    </source>
</evidence>
<dbReference type="PANTHER" id="PTHR43094">
    <property type="entry name" value="AMINOTRANSFERASE"/>
    <property type="match status" value="1"/>
</dbReference>
<dbReference type="InterPro" id="IPR015422">
    <property type="entry name" value="PyrdxlP-dep_Trfase_small"/>
</dbReference>
<comment type="similarity">
    <text evidence="2 4">Belongs to the class-III pyridoxal-phosphate-dependent aminotransferase family.</text>
</comment>
<dbReference type="CDD" id="cd00610">
    <property type="entry name" value="OAT_like"/>
    <property type="match status" value="1"/>
</dbReference>
<dbReference type="Pfam" id="PF00202">
    <property type="entry name" value="Aminotran_3"/>
    <property type="match status" value="1"/>
</dbReference>
<dbReference type="PANTHER" id="PTHR43094:SF1">
    <property type="entry name" value="AMINOTRANSFERASE CLASS-III"/>
    <property type="match status" value="1"/>
</dbReference>
<dbReference type="SUPFAM" id="SSF53383">
    <property type="entry name" value="PLP-dependent transferases"/>
    <property type="match status" value="1"/>
</dbReference>
<name>A0ABU9Y535_9SPHN</name>
<dbReference type="Gene3D" id="3.40.640.10">
    <property type="entry name" value="Type I PLP-dependent aspartate aminotransferase-like (Major domain)"/>
    <property type="match status" value="1"/>
</dbReference>
<gene>
    <name evidence="5" type="ORF">ABC974_14820</name>
</gene>
<dbReference type="InterPro" id="IPR005814">
    <property type="entry name" value="Aminotrans_3"/>
</dbReference>
<protein>
    <submittedName>
        <fullName evidence="5">Aminotransferase class III-fold pyridoxal phosphate-dependent enzyme</fullName>
    </submittedName>
</protein>
<dbReference type="Proteomes" id="UP001419910">
    <property type="component" value="Unassembled WGS sequence"/>
</dbReference>
<evidence type="ECO:0000313" key="6">
    <source>
        <dbReference type="Proteomes" id="UP001419910"/>
    </source>
</evidence>
<dbReference type="RefSeq" id="WP_343892822.1">
    <property type="nucleotide sequence ID" value="NZ_BAAAEH010000065.1"/>
</dbReference>
<dbReference type="InterPro" id="IPR049704">
    <property type="entry name" value="Aminotrans_3_PPA_site"/>
</dbReference>
<dbReference type="NCBIfam" id="NF004625">
    <property type="entry name" value="PRK05965.1"/>
    <property type="match status" value="1"/>
</dbReference>
<dbReference type="InterPro" id="IPR015424">
    <property type="entry name" value="PyrdxlP-dep_Trfase"/>
</dbReference>
<dbReference type="InterPro" id="IPR015421">
    <property type="entry name" value="PyrdxlP-dep_Trfase_major"/>
</dbReference>
<keyword evidence="5" id="KW-0808">Transferase</keyword>
<organism evidence="5 6">
    <name type="scientific">Sphingomonas oligophenolica</name>
    <dbReference type="NCBI Taxonomy" id="301154"/>
    <lineage>
        <taxon>Bacteria</taxon>
        <taxon>Pseudomonadati</taxon>
        <taxon>Pseudomonadota</taxon>
        <taxon>Alphaproteobacteria</taxon>
        <taxon>Sphingomonadales</taxon>
        <taxon>Sphingomonadaceae</taxon>
        <taxon>Sphingomonas</taxon>
    </lineage>
</organism>
<evidence type="ECO:0000256" key="1">
    <source>
        <dbReference type="ARBA" id="ARBA00001933"/>
    </source>
</evidence>